<dbReference type="SUPFAM" id="SSF56003">
    <property type="entry name" value="Molybdenum cofactor-binding domain"/>
    <property type="match status" value="1"/>
</dbReference>
<dbReference type="NCBIfam" id="TIGR02965">
    <property type="entry name" value="xanthine_xdhB"/>
    <property type="match status" value="1"/>
</dbReference>
<dbReference type="InterPro" id="IPR008274">
    <property type="entry name" value="AldOxase/xan_DH_MoCoBD1"/>
</dbReference>
<accession>A0A2U3B675</accession>
<dbReference type="Gene3D" id="3.90.1170.50">
    <property type="entry name" value="Aldehyde oxidase/xanthine dehydrogenase, a/b hammerhead"/>
    <property type="match status" value="1"/>
</dbReference>
<dbReference type="Gene3D" id="3.30.365.10">
    <property type="entry name" value="Aldehyde oxidase/xanthine dehydrogenase, molybdopterin binding domain"/>
    <property type="match status" value="4"/>
</dbReference>
<dbReference type="GO" id="GO:0030151">
    <property type="term" value="F:molybdenum ion binding"/>
    <property type="evidence" value="ECO:0007669"/>
    <property type="project" value="InterPro"/>
</dbReference>
<dbReference type="InterPro" id="IPR000674">
    <property type="entry name" value="Ald_Oxase/Xan_DH_a/b"/>
</dbReference>
<dbReference type="InterPro" id="IPR037165">
    <property type="entry name" value="AldOxase/xan_DH_Mopterin-bd_sf"/>
</dbReference>
<dbReference type="InterPro" id="IPR036856">
    <property type="entry name" value="Ald_Oxase/Xan_DH_a/b_sf"/>
</dbReference>
<evidence type="ECO:0000256" key="2">
    <source>
        <dbReference type="ARBA" id="ARBA00001974"/>
    </source>
</evidence>
<evidence type="ECO:0000313" key="14">
    <source>
        <dbReference type="EMBL" id="PWI32303.1"/>
    </source>
</evidence>
<organism evidence="14 15">
    <name type="scientific">Vibrio albus</name>
    <dbReference type="NCBI Taxonomy" id="2200953"/>
    <lineage>
        <taxon>Bacteria</taxon>
        <taxon>Pseudomonadati</taxon>
        <taxon>Pseudomonadota</taxon>
        <taxon>Gammaproteobacteria</taxon>
        <taxon>Vibrionales</taxon>
        <taxon>Vibrionaceae</taxon>
        <taxon>Vibrio</taxon>
    </lineage>
</organism>
<feature type="region of interest" description="Disordered" evidence="12">
    <location>
        <begin position="1"/>
        <end position="36"/>
    </location>
</feature>
<evidence type="ECO:0000313" key="15">
    <source>
        <dbReference type="Proteomes" id="UP000245362"/>
    </source>
</evidence>
<dbReference type="AlphaFoldDB" id="A0A2U3B675"/>
<evidence type="ECO:0000256" key="12">
    <source>
        <dbReference type="SAM" id="MobiDB-lite"/>
    </source>
</evidence>
<protein>
    <submittedName>
        <fullName evidence="14">Xanthine dehydrogenase molybdopterin binding subunit</fullName>
    </submittedName>
</protein>
<dbReference type="Pfam" id="PF02738">
    <property type="entry name" value="MoCoBD_1"/>
    <property type="match status" value="1"/>
</dbReference>
<gene>
    <name evidence="14" type="primary">xdhB</name>
    <name evidence="14" type="ORF">DI392_16665</name>
</gene>
<reference evidence="14 15" key="1">
    <citation type="submission" date="2018-05" db="EMBL/GenBank/DDBJ databases">
        <title>Vibrio limimaris sp. nov., isolated from marine sediment.</title>
        <authorList>
            <person name="Li C.-M."/>
        </authorList>
    </citation>
    <scope>NUCLEOTIDE SEQUENCE [LARGE SCALE GENOMIC DNA]</scope>
    <source>
        <strain evidence="14 15">E4404</strain>
    </source>
</reference>
<keyword evidence="5" id="KW-0001">2Fe-2S</keyword>
<evidence type="ECO:0000256" key="1">
    <source>
        <dbReference type="ARBA" id="ARBA00001924"/>
    </source>
</evidence>
<sequence>MREITYPSQVTPSSLHSDDDKSPGYARPHESAEKHTTGEAHYVDDLATPPGCLHGAIILSEISKGEVKTLDLSAVVAVPGVVAVYTNEDIPGRKDIGTIYEGDPLLCDGEVKFHHQPIALVVANSHRVAWQASQKALITYQEEKPVIHFEDAKKQSPLLPSSRIGTQLTDADFTLGEIQHSGTFSTGGQEHFYLEGQVALAENTEDGGIFLYSSSQNPTEVQLKTAQVLNIPYNLVVTDTRRIGGGFGGKETQSTQWACLAALGAFLSQHPVKLRLPRMVDITSTGKRHPFISDYRLSAHPSGEIQSIRINLHALCGCSPDLSPAIVSRAMFHCDNAYYLNRSEVVGHHLKTDTVSNTAFRGFGGPQGTLVIEKIMQDLGIHLGMDSLDIRLNNLYRKGKNHTHYGMEFSQYDDLLSLIKRLESDSDYRQRRRECQHWNKNNAILKKGLALTPVKFGISFTTKHLNQAGALVHIYTDGSVMVSQGGVEMGQGLYTKVRQVVARTLGISTEFVRVTSTRTDKVPNTSATAASSGSDLNGMAAYQAASTIKKRLLAFAREQYPITNSRNNNDQATPSPDLSDGKLIYGNNTIDWQTLIQEAYLNRVSLSATGFYKTPKLNYDERRSQGRPFLYFALGAACSEVTIDTLTGELCVDRVDILHDAGNSLNPAIDIGQIEGAFIQGLGWLTCEEVIWNEKDGALLSQSPMNYKIPTIGDYPKQMNISLFDKMNPENTIFHSKGVGEPPFLHAISVWCAIYDAVASISGHKVIPTLNAPATGEHILTACINQRPEIERHDN</sequence>
<dbReference type="PANTHER" id="PTHR11908">
    <property type="entry name" value="XANTHINE DEHYDROGENASE"/>
    <property type="match status" value="1"/>
</dbReference>
<keyword evidence="6" id="KW-0479">Metal-binding</keyword>
<dbReference type="Proteomes" id="UP000245362">
    <property type="component" value="Unassembled WGS sequence"/>
</dbReference>
<dbReference type="OrthoDB" id="9758509at2"/>
<dbReference type="FunFam" id="3.30.365.10:FF:000002">
    <property type="entry name" value="Xanthine dehydrogenase oxidase"/>
    <property type="match status" value="1"/>
</dbReference>
<keyword evidence="9" id="KW-0411">Iron-sulfur</keyword>
<keyword evidence="7" id="KW-0560">Oxidoreductase</keyword>
<name>A0A2U3B675_9VIBR</name>
<dbReference type="InterPro" id="IPR046867">
    <property type="entry name" value="AldOxase/xan_DH_MoCoBD2"/>
</dbReference>
<evidence type="ECO:0000256" key="6">
    <source>
        <dbReference type="ARBA" id="ARBA00022723"/>
    </source>
</evidence>
<dbReference type="SUPFAM" id="SSF54665">
    <property type="entry name" value="CO dehydrogenase molybdoprotein N-domain-like"/>
    <property type="match status" value="1"/>
</dbReference>
<evidence type="ECO:0000256" key="8">
    <source>
        <dbReference type="ARBA" id="ARBA00023004"/>
    </source>
</evidence>
<feature type="domain" description="Aldehyde oxidase/xanthine dehydrogenase a/b hammerhead" evidence="13">
    <location>
        <begin position="37"/>
        <end position="144"/>
    </location>
</feature>
<evidence type="ECO:0000256" key="9">
    <source>
        <dbReference type="ARBA" id="ARBA00023014"/>
    </source>
</evidence>
<dbReference type="GO" id="GO:0016491">
    <property type="term" value="F:oxidoreductase activity"/>
    <property type="evidence" value="ECO:0007669"/>
    <property type="project" value="UniProtKB-KW"/>
</dbReference>
<dbReference type="PANTHER" id="PTHR11908:SF132">
    <property type="entry name" value="ALDEHYDE OXIDASE 1-RELATED"/>
    <property type="match status" value="1"/>
</dbReference>
<dbReference type="FunFam" id="3.30.365.10:FF:000001">
    <property type="entry name" value="Xanthine dehydrogenase oxidase"/>
    <property type="match status" value="1"/>
</dbReference>
<evidence type="ECO:0000256" key="5">
    <source>
        <dbReference type="ARBA" id="ARBA00022714"/>
    </source>
</evidence>
<dbReference type="Pfam" id="PF20256">
    <property type="entry name" value="MoCoBD_2"/>
    <property type="match status" value="1"/>
</dbReference>
<keyword evidence="8" id="KW-0408">Iron</keyword>
<evidence type="ECO:0000259" key="13">
    <source>
        <dbReference type="SMART" id="SM01008"/>
    </source>
</evidence>
<feature type="compositionally biased region" description="Polar residues" evidence="12">
    <location>
        <begin position="1"/>
        <end position="15"/>
    </location>
</feature>
<dbReference type="InterPro" id="IPR014309">
    <property type="entry name" value="Xanthine_DH_Mopterin-bd_su"/>
</dbReference>
<comment type="cofactor">
    <cofactor evidence="2">
        <name>FAD</name>
        <dbReference type="ChEBI" id="CHEBI:57692"/>
    </cofactor>
</comment>
<dbReference type="InterPro" id="IPR016208">
    <property type="entry name" value="Ald_Oxase/xanthine_DH-like"/>
</dbReference>
<comment type="caution">
    <text evidence="14">The sequence shown here is derived from an EMBL/GenBank/DDBJ whole genome shotgun (WGS) entry which is preliminary data.</text>
</comment>
<dbReference type="GO" id="GO:0051537">
    <property type="term" value="F:2 iron, 2 sulfur cluster binding"/>
    <property type="evidence" value="ECO:0007669"/>
    <property type="project" value="UniProtKB-KW"/>
</dbReference>
<comment type="cofactor">
    <cofactor evidence="11">
        <name>Mo-molybdopterin cytosine dinucleotide</name>
        <dbReference type="ChEBI" id="CHEBI:71308"/>
    </cofactor>
</comment>
<keyword evidence="15" id="KW-1185">Reference proteome</keyword>
<evidence type="ECO:0000256" key="7">
    <source>
        <dbReference type="ARBA" id="ARBA00023002"/>
    </source>
</evidence>
<comment type="similarity">
    <text evidence="3">Belongs to the xanthine dehydrogenase family.</text>
</comment>
<evidence type="ECO:0000256" key="3">
    <source>
        <dbReference type="ARBA" id="ARBA00006849"/>
    </source>
</evidence>
<evidence type="ECO:0000256" key="4">
    <source>
        <dbReference type="ARBA" id="ARBA00022505"/>
    </source>
</evidence>
<comment type="cofactor">
    <cofactor evidence="1">
        <name>Mo-molybdopterin</name>
        <dbReference type="ChEBI" id="CHEBI:71302"/>
    </cofactor>
</comment>
<dbReference type="SMART" id="SM01008">
    <property type="entry name" value="Ald_Xan_dh_C"/>
    <property type="match status" value="1"/>
</dbReference>
<dbReference type="RefSeq" id="WP_109320824.1">
    <property type="nucleotide sequence ID" value="NZ_QFWT01000010.1"/>
</dbReference>
<dbReference type="EMBL" id="QFWT01000010">
    <property type="protein sequence ID" value="PWI32303.1"/>
    <property type="molecule type" value="Genomic_DNA"/>
</dbReference>
<keyword evidence="4" id="KW-0500">Molybdenum</keyword>
<feature type="compositionally biased region" description="Basic and acidic residues" evidence="12">
    <location>
        <begin position="16"/>
        <end position="36"/>
    </location>
</feature>
<proteinExistence type="inferred from homology"/>
<evidence type="ECO:0000256" key="11">
    <source>
        <dbReference type="ARBA" id="ARBA00053029"/>
    </source>
</evidence>
<comment type="cofactor">
    <cofactor evidence="10">
        <name>[2Fe-2S] cluster</name>
        <dbReference type="ChEBI" id="CHEBI:190135"/>
    </cofactor>
</comment>
<evidence type="ECO:0000256" key="10">
    <source>
        <dbReference type="ARBA" id="ARBA00034078"/>
    </source>
</evidence>
<dbReference type="Pfam" id="PF01315">
    <property type="entry name" value="Ald_Xan_dh_C"/>
    <property type="match status" value="1"/>
</dbReference>
<dbReference type="GO" id="GO:0005506">
    <property type="term" value="F:iron ion binding"/>
    <property type="evidence" value="ECO:0007669"/>
    <property type="project" value="InterPro"/>
</dbReference>